<evidence type="ECO:0000313" key="2">
    <source>
        <dbReference type="Proteomes" id="UP000221165"/>
    </source>
</evidence>
<evidence type="ECO:0000313" key="1">
    <source>
        <dbReference type="EMBL" id="PHJ17924.1"/>
    </source>
</evidence>
<accession>A0A2C6KN76</accession>
<gene>
    <name evidence="1" type="ORF">CSUI_008259</name>
</gene>
<sequence length="59" mass="6576">SLSFISANISRWLLFSLLPFLLRSMLRNCTSFETGAQIIIAAYGISGFHVFVPGRRVLS</sequence>
<keyword evidence="2" id="KW-1185">Reference proteome</keyword>
<proteinExistence type="predicted"/>
<organism evidence="1 2">
    <name type="scientific">Cystoisospora suis</name>
    <dbReference type="NCBI Taxonomy" id="483139"/>
    <lineage>
        <taxon>Eukaryota</taxon>
        <taxon>Sar</taxon>
        <taxon>Alveolata</taxon>
        <taxon>Apicomplexa</taxon>
        <taxon>Conoidasida</taxon>
        <taxon>Coccidia</taxon>
        <taxon>Eucoccidiorida</taxon>
        <taxon>Eimeriorina</taxon>
        <taxon>Sarcocystidae</taxon>
        <taxon>Cystoisospora</taxon>
    </lineage>
</organism>
<dbReference type="GeneID" id="94431604"/>
<name>A0A2C6KN76_9APIC</name>
<feature type="non-terminal residue" evidence="1">
    <location>
        <position position="1"/>
    </location>
</feature>
<dbReference type="AlphaFoldDB" id="A0A2C6KN76"/>
<reference evidence="1 2" key="1">
    <citation type="journal article" date="2017" name="Int. J. Parasitol.">
        <title>The genome of the protozoan parasite Cystoisospora suis and a reverse vaccinology approach to identify vaccine candidates.</title>
        <authorList>
            <person name="Palmieri N."/>
            <person name="Shrestha A."/>
            <person name="Ruttkowski B."/>
            <person name="Beck T."/>
            <person name="Vogl C."/>
            <person name="Tomley F."/>
            <person name="Blake D.P."/>
            <person name="Joachim A."/>
        </authorList>
    </citation>
    <scope>NUCLEOTIDE SEQUENCE [LARGE SCALE GENOMIC DNA]</scope>
    <source>
        <strain evidence="1 2">Wien I</strain>
    </source>
</reference>
<dbReference type="RefSeq" id="XP_067919638.1">
    <property type="nucleotide sequence ID" value="XM_068068393.1"/>
</dbReference>
<protein>
    <submittedName>
        <fullName evidence="1">Uncharacterized protein</fullName>
    </submittedName>
</protein>
<dbReference type="OrthoDB" id="546632at2759"/>
<dbReference type="Proteomes" id="UP000221165">
    <property type="component" value="Unassembled WGS sequence"/>
</dbReference>
<comment type="caution">
    <text evidence="1">The sequence shown here is derived from an EMBL/GenBank/DDBJ whole genome shotgun (WGS) entry which is preliminary data.</text>
</comment>
<dbReference type="EMBL" id="MIGC01004576">
    <property type="protein sequence ID" value="PHJ17924.1"/>
    <property type="molecule type" value="Genomic_DNA"/>
</dbReference>
<dbReference type="VEuPathDB" id="ToxoDB:CSUI_008259"/>